<feature type="compositionally biased region" description="Low complexity" evidence="9">
    <location>
        <begin position="114"/>
        <end position="127"/>
    </location>
</feature>
<keyword evidence="3" id="KW-0813">Transport</keyword>
<evidence type="ECO:0000256" key="3">
    <source>
        <dbReference type="ARBA" id="ARBA00022448"/>
    </source>
</evidence>
<dbReference type="InterPro" id="IPR018108">
    <property type="entry name" value="MCP_transmembrane"/>
</dbReference>
<evidence type="ECO:0000313" key="11">
    <source>
        <dbReference type="Proteomes" id="UP001530377"/>
    </source>
</evidence>
<evidence type="ECO:0000256" key="9">
    <source>
        <dbReference type="SAM" id="MobiDB-lite"/>
    </source>
</evidence>
<keyword evidence="11" id="KW-1185">Reference proteome</keyword>
<comment type="caution">
    <text evidence="10">The sequence shown here is derived from an EMBL/GenBank/DDBJ whole genome shotgun (WGS) entry which is preliminary data.</text>
</comment>
<dbReference type="Pfam" id="PF00153">
    <property type="entry name" value="Mito_carr"/>
    <property type="match status" value="4"/>
</dbReference>
<evidence type="ECO:0000256" key="2">
    <source>
        <dbReference type="ARBA" id="ARBA00006375"/>
    </source>
</evidence>
<feature type="region of interest" description="Disordered" evidence="9">
    <location>
        <begin position="381"/>
        <end position="423"/>
    </location>
</feature>
<evidence type="ECO:0000256" key="8">
    <source>
        <dbReference type="PROSITE-ProRule" id="PRU00282"/>
    </source>
</evidence>
<evidence type="ECO:0000256" key="7">
    <source>
        <dbReference type="ARBA" id="ARBA00023136"/>
    </source>
</evidence>
<feature type="region of interest" description="Disordered" evidence="9">
    <location>
        <begin position="1"/>
        <end position="23"/>
    </location>
</feature>
<dbReference type="GO" id="GO:0005381">
    <property type="term" value="F:iron ion transmembrane transporter activity"/>
    <property type="evidence" value="ECO:0007669"/>
    <property type="project" value="UniProtKB-ARBA"/>
</dbReference>
<feature type="repeat" description="Solcar" evidence="8">
    <location>
        <begin position="424"/>
        <end position="514"/>
    </location>
</feature>
<dbReference type="Gene3D" id="1.50.40.10">
    <property type="entry name" value="Mitochondrial carrier domain"/>
    <property type="match status" value="3"/>
</dbReference>
<dbReference type="EMBL" id="JALLPB020000289">
    <property type="protein sequence ID" value="KAL3810983.1"/>
    <property type="molecule type" value="Genomic_DNA"/>
</dbReference>
<feature type="region of interest" description="Disordered" evidence="9">
    <location>
        <begin position="203"/>
        <end position="271"/>
    </location>
</feature>
<keyword evidence="4 8" id="KW-0812">Transmembrane</keyword>
<evidence type="ECO:0000256" key="6">
    <source>
        <dbReference type="ARBA" id="ARBA00023128"/>
    </source>
</evidence>
<evidence type="ECO:0000313" key="10">
    <source>
        <dbReference type="EMBL" id="KAL3810983.1"/>
    </source>
</evidence>
<feature type="region of interest" description="Disordered" evidence="9">
    <location>
        <begin position="111"/>
        <end position="177"/>
    </location>
</feature>
<dbReference type="AlphaFoldDB" id="A0ABD3RDL7"/>
<reference evidence="10 11" key="1">
    <citation type="submission" date="2024-10" db="EMBL/GenBank/DDBJ databases">
        <title>Updated reference genomes for cyclostephanoid diatoms.</title>
        <authorList>
            <person name="Roberts W.R."/>
            <person name="Alverson A.J."/>
        </authorList>
    </citation>
    <scope>NUCLEOTIDE SEQUENCE [LARGE SCALE GENOMIC DNA]</scope>
    <source>
        <strain evidence="10 11">AJA228-03</strain>
    </source>
</reference>
<keyword evidence="7 8" id="KW-0472">Membrane</keyword>
<dbReference type="PANTHER" id="PTHR45758">
    <property type="entry name" value="MITOFERRIN-1-RELATED"/>
    <property type="match status" value="1"/>
</dbReference>
<proteinExistence type="inferred from homology"/>
<dbReference type="SUPFAM" id="SSF103506">
    <property type="entry name" value="Mitochondrial carrier"/>
    <property type="match status" value="2"/>
</dbReference>
<feature type="compositionally biased region" description="Low complexity" evidence="9">
    <location>
        <begin position="208"/>
        <end position="249"/>
    </location>
</feature>
<feature type="compositionally biased region" description="Basic residues" evidence="9">
    <location>
        <begin position="149"/>
        <end position="162"/>
    </location>
</feature>
<evidence type="ECO:0000256" key="4">
    <source>
        <dbReference type="ARBA" id="ARBA00022692"/>
    </source>
</evidence>
<evidence type="ECO:0008006" key="12">
    <source>
        <dbReference type="Google" id="ProtNLM"/>
    </source>
</evidence>
<protein>
    <recommendedName>
        <fullName evidence="12">Mitochondrial carrier protein</fullName>
    </recommendedName>
</protein>
<dbReference type="InterPro" id="IPR023395">
    <property type="entry name" value="MCP_dom_sf"/>
</dbReference>
<evidence type="ECO:0000256" key="5">
    <source>
        <dbReference type="ARBA" id="ARBA00022989"/>
    </source>
</evidence>
<name>A0ABD3RDL7_9STRA</name>
<gene>
    <name evidence="10" type="ORF">ACHAXA_008569</name>
</gene>
<feature type="compositionally biased region" description="Low complexity" evidence="9">
    <location>
        <begin position="1"/>
        <end position="14"/>
    </location>
</feature>
<keyword evidence="6" id="KW-0496">Mitochondrion</keyword>
<feature type="repeat" description="Solcar" evidence="8">
    <location>
        <begin position="655"/>
        <end position="726"/>
    </location>
</feature>
<dbReference type="PANTHER" id="PTHR45758:SF4">
    <property type="entry name" value="MITOFERRIN-1"/>
    <property type="match status" value="1"/>
</dbReference>
<dbReference type="GO" id="GO:0031966">
    <property type="term" value="C:mitochondrial membrane"/>
    <property type="evidence" value="ECO:0007669"/>
    <property type="project" value="UniProtKB-SubCell"/>
</dbReference>
<accession>A0ABD3RDL7</accession>
<dbReference type="Proteomes" id="UP001530377">
    <property type="component" value="Unassembled WGS sequence"/>
</dbReference>
<evidence type="ECO:0000256" key="1">
    <source>
        <dbReference type="ARBA" id="ARBA00004225"/>
    </source>
</evidence>
<keyword evidence="5" id="KW-1133">Transmembrane helix</keyword>
<comment type="similarity">
    <text evidence="2">Belongs to the mitochondrial carrier (TC 2.A.29) family.</text>
</comment>
<sequence length="733" mass="76693">MSSSVASSPSSSASCPPPGPPPGAAAVVLDDLEWEEWDASTSPLSFGHHCLAGSFAGVMEHTLLYPLDTVKTCWQSQVLGRAGVNNGGGGGVGVGGCGIFGVVTNERSHIGATSSSMSSSSRSSMSSATTNGNDGIWSTMKHLMSQGGGHHHRRDGHHHHRPSPIQRDDERRVWRGNGQHRRTMIGISRVAAIEDVGAPNVVDLTSTSTPRPGSYSSESSPFASASASASTSTSSHIQQHQQQQQQQQQQRRHAQRNRPWSEACRATRNATMRDITAHGTIRSSSGGIGIGGVAGGAAILDATSAAGGGNVVVVVDGGVGTGTTTNASGGVYRVGGGIRRLFRGVQTMFLGCVPAHALYFSSYEFIKGMCTAADDDDGHHGQYRDGRGDGGDGRRGGGGGGKGREDDHGNVDGGGGGHVGRDTLSTTQAMLAGTVATLLHDFVMTPMDTMKQRLQLGHYDNLRHSFVSIVWGDGKAGVTGEGWRGLYRSFPVTVMTNVPYGVVMMTTNEWLRGTLEDGLYGRRGEEHDDAGGGGGFHFATILLSGMGAGTVASALTAPLDRVKTRLQTQRMGMALPSSYYRYNNNNVGGGVNVGNGGGGGGGGAHATMAILEERALAAAQGKPMVCPKIAVADARRVLFPNSTSAPPVNDVLPRPSYASSSIASSSSSTTTSTPFKTYYTTPFEAFNSILAEEGPRGLFRGTLPRVALHAPSVAISWTAYEMAKDWLLWSHRQ</sequence>
<feature type="compositionally biased region" description="Basic and acidic residues" evidence="9">
    <location>
        <begin position="381"/>
        <end position="395"/>
    </location>
</feature>
<dbReference type="PROSITE" id="PS50920">
    <property type="entry name" value="SOLCAR"/>
    <property type="match status" value="2"/>
</dbReference>
<dbReference type="GO" id="GO:0048250">
    <property type="term" value="P:iron import into the mitochondrion"/>
    <property type="evidence" value="ECO:0007669"/>
    <property type="project" value="UniProtKB-ARBA"/>
</dbReference>
<comment type="subcellular location">
    <subcellularLocation>
        <location evidence="1">Mitochondrion membrane</location>
        <topology evidence="1">Multi-pass membrane protein</topology>
    </subcellularLocation>
</comment>
<organism evidence="10 11">
    <name type="scientific">Cyclostephanos tholiformis</name>
    <dbReference type="NCBI Taxonomy" id="382380"/>
    <lineage>
        <taxon>Eukaryota</taxon>
        <taxon>Sar</taxon>
        <taxon>Stramenopiles</taxon>
        <taxon>Ochrophyta</taxon>
        <taxon>Bacillariophyta</taxon>
        <taxon>Coscinodiscophyceae</taxon>
        <taxon>Thalassiosirophycidae</taxon>
        <taxon>Stephanodiscales</taxon>
        <taxon>Stephanodiscaceae</taxon>
        <taxon>Cyclostephanos</taxon>
    </lineage>
</organism>